<dbReference type="InterPro" id="IPR007863">
    <property type="entry name" value="Peptidase_M16_C"/>
</dbReference>
<protein>
    <submittedName>
        <fullName evidence="4">Pitrilysin family protein</fullName>
    </submittedName>
</protein>
<evidence type="ECO:0000313" key="5">
    <source>
        <dbReference type="Proteomes" id="UP001333102"/>
    </source>
</evidence>
<evidence type="ECO:0000259" key="2">
    <source>
        <dbReference type="Pfam" id="PF00675"/>
    </source>
</evidence>
<accession>A0ABZ1BPI5</accession>
<dbReference type="Proteomes" id="UP001333102">
    <property type="component" value="Chromosome"/>
</dbReference>
<evidence type="ECO:0000313" key="4">
    <source>
        <dbReference type="EMBL" id="WRP14450.1"/>
    </source>
</evidence>
<dbReference type="Pfam" id="PF05193">
    <property type="entry name" value="Peptidase_M16_C"/>
    <property type="match status" value="1"/>
</dbReference>
<proteinExistence type="inferred from homology"/>
<feature type="domain" description="Peptidase M16 N-terminal" evidence="2">
    <location>
        <begin position="88"/>
        <end position="215"/>
    </location>
</feature>
<sequence length="515" mass="55538">MRADDSTTPGRPTRPAPGWMQATAVLTALVAAASLAVATAPSGMAARTAGDVAVELPPIPEVALPETIEAVTLPPVTTFTLANGLQVVVAERRDRPLAYVLLSVPAGTAQDDPALPGVAEMTAAMLTKGTDTRSAVDIARTIESVGGELAASAAVEEARISAAVLAEHVPLAIELVAEVAQRPAFPASELAILMQQAVAGVQQQFDDPGALAALHADQLLYGDRHPLGHFQTVEELRALTPQHLAVFHRRHYTPQGSRLLVAGDVDPGQVRALVERHFGAWQAAEEARLELPGAVRLEQSRVRFVEWPGQTQVRIELRQPGPPATVDDWLAVSVYNYVLGGGGFASRLMEVVRSRLGQTYDVHTTYAARAFPAHFSLSTFTRAEEVWSTLEVLRSELRRFYEEGITAEELAKAQRFFILGYPMALETLADVSGSIDRALGSGRGLDWVSEYPVRVAALTVDDVNQAIRRHFDPERFAVVLLGDPRVLEGAPETIWGVPRSQLQRVGRTEVPKPSS</sequence>
<dbReference type="PANTHER" id="PTHR11851:SF49">
    <property type="entry name" value="MITOCHONDRIAL-PROCESSING PEPTIDASE SUBUNIT ALPHA"/>
    <property type="match status" value="1"/>
</dbReference>
<dbReference type="Gene3D" id="3.30.830.10">
    <property type="entry name" value="Metalloenzyme, LuxS/M16 peptidase-like"/>
    <property type="match status" value="2"/>
</dbReference>
<dbReference type="PANTHER" id="PTHR11851">
    <property type="entry name" value="METALLOPROTEASE"/>
    <property type="match status" value="1"/>
</dbReference>
<dbReference type="InterPro" id="IPR011249">
    <property type="entry name" value="Metalloenz_LuxS/M16"/>
</dbReference>
<evidence type="ECO:0000256" key="1">
    <source>
        <dbReference type="ARBA" id="ARBA00007261"/>
    </source>
</evidence>
<dbReference type="EMBL" id="CP141614">
    <property type="protein sequence ID" value="WRP14450.1"/>
    <property type="molecule type" value="Genomic_DNA"/>
</dbReference>
<evidence type="ECO:0000259" key="3">
    <source>
        <dbReference type="Pfam" id="PF05193"/>
    </source>
</evidence>
<keyword evidence="5" id="KW-1185">Reference proteome</keyword>
<name>A0ABZ1BPI5_9FIRM</name>
<organism evidence="4 5">
    <name type="scientific">Geochorda subterranea</name>
    <dbReference type="NCBI Taxonomy" id="3109564"/>
    <lineage>
        <taxon>Bacteria</taxon>
        <taxon>Bacillati</taxon>
        <taxon>Bacillota</taxon>
        <taxon>Limnochordia</taxon>
        <taxon>Limnochordales</taxon>
        <taxon>Geochordaceae</taxon>
        <taxon>Geochorda</taxon>
    </lineage>
</organism>
<dbReference type="InterPro" id="IPR011765">
    <property type="entry name" value="Pept_M16_N"/>
</dbReference>
<feature type="domain" description="Peptidase M16 C-terminal" evidence="3">
    <location>
        <begin position="239"/>
        <end position="415"/>
    </location>
</feature>
<dbReference type="InterPro" id="IPR050361">
    <property type="entry name" value="MPP/UQCRC_Complex"/>
</dbReference>
<gene>
    <name evidence="4" type="ORF">VLY81_13670</name>
</gene>
<dbReference type="RefSeq" id="WP_324668779.1">
    <property type="nucleotide sequence ID" value="NZ_CP141614.1"/>
</dbReference>
<dbReference type="SUPFAM" id="SSF63411">
    <property type="entry name" value="LuxS/MPP-like metallohydrolase"/>
    <property type="match status" value="2"/>
</dbReference>
<comment type="similarity">
    <text evidence="1">Belongs to the peptidase M16 family.</text>
</comment>
<reference evidence="5" key="1">
    <citation type="submission" date="2023-12" db="EMBL/GenBank/DDBJ databases">
        <title>Novel isolates from deep terrestrial aquifers shed light on the physiology and ecology of the class Limnochordia.</title>
        <authorList>
            <person name="Karnachuk O.V."/>
            <person name="Lukina A.P."/>
            <person name="Avakyan M.R."/>
            <person name="Kadnikov V."/>
            <person name="Begmatov S."/>
            <person name="Beletsky A.V."/>
            <person name="Mardanov A.V."/>
            <person name="Ravin N.V."/>
        </authorList>
    </citation>
    <scope>NUCLEOTIDE SEQUENCE [LARGE SCALE GENOMIC DNA]</scope>
    <source>
        <strain evidence="5">LN</strain>
    </source>
</reference>
<dbReference type="Pfam" id="PF00675">
    <property type="entry name" value="Peptidase_M16"/>
    <property type="match status" value="1"/>
</dbReference>